<dbReference type="Proteomes" id="UP000536179">
    <property type="component" value="Unassembled WGS sequence"/>
</dbReference>
<organism evidence="3 4">
    <name type="scientific">Aporhodopirellula rubra</name>
    <dbReference type="NCBI Taxonomy" id="980271"/>
    <lineage>
        <taxon>Bacteria</taxon>
        <taxon>Pseudomonadati</taxon>
        <taxon>Planctomycetota</taxon>
        <taxon>Planctomycetia</taxon>
        <taxon>Pirellulales</taxon>
        <taxon>Pirellulaceae</taxon>
        <taxon>Aporhodopirellula</taxon>
    </lineage>
</organism>
<dbReference type="InterPro" id="IPR011051">
    <property type="entry name" value="RmlC_Cupin_sf"/>
</dbReference>
<name>A0A7W5H7T3_9BACT</name>
<reference evidence="3 4" key="1">
    <citation type="submission" date="2020-08" db="EMBL/GenBank/DDBJ databases">
        <title>Genomic Encyclopedia of Type Strains, Phase III (KMG-III): the genomes of soil and plant-associated and newly described type strains.</title>
        <authorList>
            <person name="Whitman W."/>
        </authorList>
    </citation>
    <scope>NUCLEOTIDE SEQUENCE [LARGE SCALE GENOMIC DNA]</scope>
    <source>
        <strain evidence="3 4">CECT 8075</strain>
    </source>
</reference>
<evidence type="ECO:0000256" key="1">
    <source>
        <dbReference type="SAM" id="MobiDB-lite"/>
    </source>
</evidence>
<evidence type="ECO:0000313" key="3">
    <source>
        <dbReference type="EMBL" id="MBB3209947.1"/>
    </source>
</evidence>
<dbReference type="CDD" id="cd06981">
    <property type="entry name" value="cupin_reut_a1446"/>
    <property type="match status" value="1"/>
</dbReference>
<proteinExistence type="predicted"/>
<dbReference type="AlphaFoldDB" id="A0A7W5H7T3"/>
<keyword evidence="4" id="KW-1185">Reference proteome</keyword>
<dbReference type="SUPFAM" id="SSF51182">
    <property type="entry name" value="RmlC-like cupins"/>
    <property type="match status" value="1"/>
</dbReference>
<accession>A0A7W5H7T3</accession>
<dbReference type="Pfam" id="PF07883">
    <property type="entry name" value="Cupin_2"/>
    <property type="match status" value="1"/>
</dbReference>
<dbReference type="Gene3D" id="2.60.120.10">
    <property type="entry name" value="Jelly Rolls"/>
    <property type="match status" value="1"/>
</dbReference>
<comment type="caution">
    <text evidence="3">The sequence shown here is derived from an EMBL/GenBank/DDBJ whole genome shotgun (WGS) entry which is preliminary data.</text>
</comment>
<dbReference type="InterPro" id="IPR013096">
    <property type="entry name" value="Cupin_2"/>
</dbReference>
<dbReference type="EMBL" id="JACHXU010000029">
    <property type="protein sequence ID" value="MBB3209947.1"/>
    <property type="molecule type" value="Genomic_DNA"/>
</dbReference>
<feature type="region of interest" description="Disordered" evidence="1">
    <location>
        <begin position="1"/>
        <end position="21"/>
    </location>
</feature>
<dbReference type="InterPro" id="IPR014710">
    <property type="entry name" value="RmlC-like_jellyroll"/>
</dbReference>
<evidence type="ECO:0000259" key="2">
    <source>
        <dbReference type="Pfam" id="PF07883"/>
    </source>
</evidence>
<sequence length="118" mass="13542">MDAPFRGNLLAPPAATGSEEVVQTIDQSSHTRIERIVSNGQCSPPGFWYDQDEHEWVTVIAGQAKIRFDDHGDESIIHLRPGDHLTIEAHRRHRVEWTDTEEPTIWIAVFYDNRPDKI</sequence>
<dbReference type="RefSeq" id="WP_184308940.1">
    <property type="nucleotide sequence ID" value="NZ_JACHXU010000029.1"/>
</dbReference>
<gene>
    <name evidence="3" type="ORF">FHS27_005792</name>
</gene>
<protein>
    <submittedName>
        <fullName evidence="3">Cupin 2 domain-containing protein</fullName>
    </submittedName>
</protein>
<feature type="domain" description="Cupin type-2" evidence="2">
    <location>
        <begin position="48"/>
        <end position="110"/>
    </location>
</feature>
<evidence type="ECO:0000313" key="4">
    <source>
        <dbReference type="Proteomes" id="UP000536179"/>
    </source>
</evidence>